<sequence length="330" mass="36583">MRKKNATQHQRKSRKRTGFLKNLKRLLILLFLIAGVAMFYELYSDRPGEEKLPPEVTKSVPKQPGAKRQIDPREGIPREAPPPVHETREPETAVLPPEKGTPAPPERLSGLQVAILIDDIGADLSSVKNLLKIEAPISFAILPFSPRSVAAAEMLHKAGRDILLHLPMEPHAYPKEKPGPGALFTAMNEKEIRQVLDRDLEAVPHISGVNNHMGSLFTEDEEKMAIVMKELKARGLFFIDSRTTSESKAALASKKIGIPFASRKIFIDNGQDYNATCKTLLEVLSSSKGDHRGLILIGHPYANTIAALNRVIPEWKSRGVEIVPVSRMVQ</sequence>
<dbReference type="AlphaFoldDB" id="A0A1H7YM23"/>
<feature type="region of interest" description="Disordered" evidence="1">
    <location>
        <begin position="49"/>
        <end position="106"/>
    </location>
</feature>
<keyword evidence="3" id="KW-1185">Reference proteome</keyword>
<dbReference type="SUPFAM" id="SSF88713">
    <property type="entry name" value="Glycoside hydrolase/deacetylase"/>
    <property type="match status" value="1"/>
</dbReference>
<dbReference type="OrthoDB" id="9784811at2"/>
<evidence type="ECO:0000313" key="3">
    <source>
        <dbReference type="Proteomes" id="UP000198744"/>
    </source>
</evidence>
<dbReference type="Pfam" id="PF04748">
    <property type="entry name" value="Polysacc_deac_2"/>
    <property type="match status" value="1"/>
</dbReference>
<evidence type="ECO:0008006" key="4">
    <source>
        <dbReference type="Google" id="ProtNLM"/>
    </source>
</evidence>
<evidence type="ECO:0000313" key="2">
    <source>
        <dbReference type="EMBL" id="SEM47160.1"/>
    </source>
</evidence>
<dbReference type="RefSeq" id="WP_093883848.1">
    <property type="nucleotide sequence ID" value="NZ_FOBS01000017.1"/>
</dbReference>
<dbReference type="GO" id="GO:0005975">
    <property type="term" value="P:carbohydrate metabolic process"/>
    <property type="evidence" value="ECO:0007669"/>
    <property type="project" value="InterPro"/>
</dbReference>
<name>A0A1H7YM23_9BACT</name>
<accession>A0A1H7YM23</accession>
<dbReference type="PANTHER" id="PTHR30105:SF2">
    <property type="entry name" value="DIVERGENT POLYSACCHARIDE DEACETYLASE SUPERFAMILY"/>
    <property type="match status" value="1"/>
</dbReference>
<gene>
    <name evidence="2" type="ORF">SAMN04489760_11715</name>
</gene>
<dbReference type="Proteomes" id="UP000198744">
    <property type="component" value="Unassembled WGS sequence"/>
</dbReference>
<dbReference type="CDD" id="cd10936">
    <property type="entry name" value="CE4_DAC2"/>
    <property type="match status" value="1"/>
</dbReference>
<dbReference type="EMBL" id="FOBS01000017">
    <property type="protein sequence ID" value="SEM47160.1"/>
    <property type="molecule type" value="Genomic_DNA"/>
</dbReference>
<dbReference type="STRING" id="43775.SAMN04489760_11715"/>
<dbReference type="PANTHER" id="PTHR30105">
    <property type="entry name" value="UNCHARACTERIZED YIBQ-RELATED"/>
    <property type="match status" value="1"/>
</dbReference>
<protein>
    <recommendedName>
        <fullName evidence="4">Divergent polysaccharide deacetylase</fullName>
    </recommendedName>
</protein>
<dbReference type="InterPro" id="IPR011330">
    <property type="entry name" value="Glyco_hydro/deAcase_b/a-brl"/>
</dbReference>
<evidence type="ECO:0000256" key="1">
    <source>
        <dbReference type="SAM" id="MobiDB-lite"/>
    </source>
</evidence>
<proteinExistence type="predicted"/>
<reference evidence="2 3" key="1">
    <citation type="submission" date="2016-10" db="EMBL/GenBank/DDBJ databases">
        <authorList>
            <person name="de Groot N.N."/>
        </authorList>
    </citation>
    <scope>NUCLEOTIDE SEQUENCE [LARGE SCALE GENOMIC DNA]</scope>
    <source>
        <strain evidence="2 3">DSM 8423</strain>
    </source>
</reference>
<dbReference type="InterPro" id="IPR006837">
    <property type="entry name" value="Divergent_DAC"/>
</dbReference>
<feature type="compositionally biased region" description="Basic and acidic residues" evidence="1">
    <location>
        <begin position="68"/>
        <end position="77"/>
    </location>
</feature>
<dbReference type="Gene3D" id="3.20.20.370">
    <property type="entry name" value="Glycoside hydrolase/deacetylase"/>
    <property type="match status" value="1"/>
</dbReference>
<organism evidence="2 3">
    <name type="scientific">Syntrophus gentianae</name>
    <dbReference type="NCBI Taxonomy" id="43775"/>
    <lineage>
        <taxon>Bacteria</taxon>
        <taxon>Pseudomonadati</taxon>
        <taxon>Thermodesulfobacteriota</taxon>
        <taxon>Syntrophia</taxon>
        <taxon>Syntrophales</taxon>
        <taxon>Syntrophaceae</taxon>
        <taxon>Syntrophus</taxon>
    </lineage>
</organism>